<name>A0AAE0TDM2_9BIVA</name>
<gene>
    <name evidence="8" type="ORF">CHS0354_006568</name>
</gene>
<keyword evidence="9" id="KW-1185">Reference proteome</keyword>
<dbReference type="InterPro" id="IPR008983">
    <property type="entry name" value="Tumour_necrosis_fac-like_dom"/>
</dbReference>
<evidence type="ECO:0000259" key="7">
    <source>
        <dbReference type="PROSITE" id="PS50871"/>
    </source>
</evidence>
<reference evidence="8" key="1">
    <citation type="journal article" date="2021" name="Genome Biol. Evol.">
        <title>A High-Quality Reference Genome for a Parasitic Bivalve with Doubly Uniparental Inheritance (Bivalvia: Unionida).</title>
        <authorList>
            <person name="Smith C.H."/>
        </authorList>
    </citation>
    <scope>NUCLEOTIDE SEQUENCE</scope>
    <source>
        <strain evidence="8">CHS0354</strain>
    </source>
</reference>
<evidence type="ECO:0000313" key="8">
    <source>
        <dbReference type="EMBL" id="KAK3607968.1"/>
    </source>
</evidence>
<evidence type="ECO:0000313" key="9">
    <source>
        <dbReference type="Proteomes" id="UP001195483"/>
    </source>
</evidence>
<dbReference type="EMBL" id="JAEAOA010000451">
    <property type="protein sequence ID" value="KAK3607968.1"/>
    <property type="molecule type" value="Genomic_DNA"/>
</dbReference>
<dbReference type="InterPro" id="IPR001073">
    <property type="entry name" value="C1q_dom"/>
</dbReference>
<dbReference type="Pfam" id="PF00386">
    <property type="entry name" value="C1q"/>
    <property type="match status" value="1"/>
</dbReference>
<organism evidence="8 9">
    <name type="scientific">Potamilus streckersoni</name>
    <dbReference type="NCBI Taxonomy" id="2493646"/>
    <lineage>
        <taxon>Eukaryota</taxon>
        <taxon>Metazoa</taxon>
        <taxon>Spiralia</taxon>
        <taxon>Lophotrochozoa</taxon>
        <taxon>Mollusca</taxon>
        <taxon>Bivalvia</taxon>
        <taxon>Autobranchia</taxon>
        <taxon>Heteroconchia</taxon>
        <taxon>Palaeoheterodonta</taxon>
        <taxon>Unionida</taxon>
        <taxon>Unionoidea</taxon>
        <taxon>Unionidae</taxon>
        <taxon>Ambleminae</taxon>
        <taxon>Lampsilini</taxon>
        <taxon>Potamilus</taxon>
    </lineage>
</organism>
<dbReference type="Proteomes" id="UP001195483">
    <property type="component" value="Unassembled WGS sequence"/>
</dbReference>
<dbReference type="PANTHER" id="PTHR22923">
    <property type="entry name" value="CEREBELLIN-RELATED"/>
    <property type="match status" value="1"/>
</dbReference>
<feature type="compositionally biased region" description="Polar residues" evidence="5">
    <location>
        <begin position="198"/>
        <end position="216"/>
    </location>
</feature>
<accession>A0AAE0TDM2</accession>
<dbReference type="GO" id="GO:0005576">
    <property type="term" value="C:extracellular region"/>
    <property type="evidence" value="ECO:0007669"/>
    <property type="project" value="UniProtKB-SubCell"/>
</dbReference>
<evidence type="ECO:0000256" key="4">
    <source>
        <dbReference type="SAM" id="Coils"/>
    </source>
</evidence>
<keyword evidence="4" id="KW-0175">Coiled coil</keyword>
<comment type="caution">
    <text evidence="8">The sequence shown here is derived from an EMBL/GenBank/DDBJ whole genome shotgun (WGS) entry which is preliminary data.</text>
</comment>
<feature type="region of interest" description="Disordered" evidence="5">
    <location>
        <begin position="182"/>
        <end position="225"/>
    </location>
</feature>
<reference evidence="8" key="3">
    <citation type="submission" date="2023-05" db="EMBL/GenBank/DDBJ databases">
        <authorList>
            <person name="Smith C.H."/>
        </authorList>
    </citation>
    <scope>NUCLEOTIDE SEQUENCE</scope>
    <source>
        <strain evidence="8">CHS0354</strain>
        <tissue evidence="8">Mantle</tissue>
    </source>
</reference>
<keyword evidence="3 6" id="KW-0732">Signal</keyword>
<feature type="coiled-coil region" evidence="4">
    <location>
        <begin position="144"/>
        <end position="171"/>
    </location>
</feature>
<dbReference type="SUPFAM" id="SSF49842">
    <property type="entry name" value="TNF-like"/>
    <property type="match status" value="1"/>
</dbReference>
<dbReference type="Gene3D" id="2.60.120.40">
    <property type="match status" value="1"/>
</dbReference>
<dbReference type="PROSITE" id="PS50871">
    <property type="entry name" value="C1Q"/>
    <property type="match status" value="1"/>
</dbReference>
<evidence type="ECO:0000256" key="3">
    <source>
        <dbReference type="ARBA" id="ARBA00022729"/>
    </source>
</evidence>
<proteinExistence type="predicted"/>
<feature type="chain" id="PRO_5042153332" description="C1q domain-containing protein" evidence="6">
    <location>
        <begin position="22"/>
        <end position="380"/>
    </location>
</feature>
<evidence type="ECO:0000256" key="6">
    <source>
        <dbReference type="SAM" id="SignalP"/>
    </source>
</evidence>
<feature type="domain" description="C1q" evidence="7">
    <location>
        <begin position="246"/>
        <end position="380"/>
    </location>
</feature>
<dbReference type="InterPro" id="IPR050822">
    <property type="entry name" value="Cerebellin_Synaptic_Org"/>
</dbReference>
<sequence length="380" mass="42403">MKALQSFLAIALCTFAQGGKALGLDYAQITDFDLRPQDIQTSLERTIGYAKLMIQSMETKLSVANTNVGILEDKLKMCGQNNVLIDQLEKKLMSSEETSKEYFIRMKMLEDRLIKSEQEQIVHIESVTRRLVSLENSLSNIGVLETKLHKAESLISRVEILERKLKILENIPFETEQKSSVHDIVQNASSSETKKNVKSNASSDNDLDINQWNVSSTDRKSNERNRKYFQQTNSGITHVFRGFRDATADRVAFRASGISRVDGHYSGERIVFTYLDFNEGGGFDLSSGTFNCPTTGTYFFTATIGSIDKISIAALLKIDGVVKMRLYAGYHLQGDTMCTAVTIAHCRAGQSVWMELSNGDHLGGWEAISGFLLWSDIASS</sequence>
<evidence type="ECO:0000256" key="1">
    <source>
        <dbReference type="ARBA" id="ARBA00004613"/>
    </source>
</evidence>
<dbReference type="AlphaFoldDB" id="A0AAE0TDM2"/>
<evidence type="ECO:0000256" key="2">
    <source>
        <dbReference type="ARBA" id="ARBA00022525"/>
    </source>
</evidence>
<keyword evidence="2" id="KW-0964">Secreted</keyword>
<evidence type="ECO:0000256" key="5">
    <source>
        <dbReference type="SAM" id="MobiDB-lite"/>
    </source>
</evidence>
<reference evidence="8" key="2">
    <citation type="journal article" date="2021" name="Genome Biol. Evol.">
        <title>Developing a high-quality reference genome for a parasitic bivalve with doubly uniparental inheritance (Bivalvia: Unionida).</title>
        <authorList>
            <person name="Smith C.H."/>
        </authorList>
    </citation>
    <scope>NUCLEOTIDE SEQUENCE</scope>
    <source>
        <strain evidence="8">CHS0354</strain>
        <tissue evidence="8">Mantle</tissue>
    </source>
</reference>
<comment type="subcellular location">
    <subcellularLocation>
        <location evidence="1">Secreted</location>
    </subcellularLocation>
</comment>
<dbReference type="SMART" id="SM00110">
    <property type="entry name" value="C1Q"/>
    <property type="match status" value="1"/>
</dbReference>
<dbReference type="PANTHER" id="PTHR22923:SF113">
    <property type="entry name" value="COMPLEMENT C1Q-LIKE PROTEIN 4"/>
    <property type="match status" value="1"/>
</dbReference>
<protein>
    <recommendedName>
        <fullName evidence="7">C1q domain-containing protein</fullName>
    </recommendedName>
</protein>
<feature type="signal peptide" evidence="6">
    <location>
        <begin position="1"/>
        <end position="21"/>
    </location>
</feature>